<dbReference type="Proteomes" id="UP000811899">
    <property type="component" value="Unassembled WGS sequence"/>
</dbReference>
<proteinExistence type="predicted"/>
<evidence type="ECO:0000313" key="2">
    <source>
        <dbReference type="Proteomes" id="UP000811899"/>
    </source>
</evidence>
<comment type="caution">
    <text evidence="1">The sequence shown here is derived from an EMBL/GenBank/DDBJ whole genome shotgun (WGS) entry which is preliminary data.</text>
</comment>
<name>A0AAW4LAY5_9BACT</name>
<gene>
    <name evidence="1" type="ORF">KI809_20395</name>
</gene>
<protein>
    <recommendedName>
        <fullName evidence="3">Ig-like domain (Group 3)</fullName>
    </recommendedName>
</protein>
<keyword evidence="2" id="KW-1185">Reference proteome</keyword>
<feature type="non-terminal residue" evidence="1">
    <location>
        <position position="274"/>
    </location>
</feature>
<accession>A0AAW4LAY5</accession>
<reference evidence="1 2" key="1">
    <citation type="submission" date="2021-05" db="EMBL/GenBank/DDBJ databases">
        <title>The draft genome of Geobacter pelophilus DSM 12255.</title>
        <authorList>
            <person name="Xu Z."/>
            <person name="Masuda Y."/>
            <person name="Itoh H."/>
            <person name="Senoo K."/>
        </authorList>
    </citation>
    <scope>NUCLEOTIDE SEQUENCE [LARGE SCALE GENOMIC DNA]</scope>
    <source>
        <strain evidence="1 2">DSM 12255</strain>
    </source>
</reference>
<feature type="non-terminal residue" evidence="1">
    <location>
        <position position="1"/>
    </location>
</feature>
<evidence type="ECO:0000313" key="1">
    <source>
        <dbReference type="EMBL" id="MBT0666672.1"/>
    </source>
</evidence>
<evidence type="ECO:0008006" key="3">
    <source>
        <dbReference type="Google" id="ProtNLM"/>
    </source>
</evidence>
<dbReference type="AlphaFoldDB" id="A0AAW4LAY5"/>
<organism evidence="1 2">
    <name type="scientific">Geoanaerobacter pelophilus</name>
    <dbReference type="NCBI Taxonomy" id="60036"/>
    <lineage>
        <taxon>Bacteria</taxon>
        <taxon>Pseudomonadati</taxon>
        <taxon>Thermodesulfobacteriota</taxon>
        <taxon>Desulfuromonadia</taxon>
        <taxon>Geobacterales</taxon>
        <taxon>Geobacteraceae</taxon>
        <taxon>Geoanaerobacter</taxon>
    </lineage>
</organism>
<sequence length="274" mass="27190">MPSTSSSLTVPVSGLTASDASGVTGYLITESATMPAATAAGWSSTAPTSFTFSGEGDRTAYAWAKDAAGNVSIARAAAVNITLPDVTAPVLSTFTMPSTSSSLTVPISGLTASDASGVTGYLITESATMPAATAAGWSSTAPTSFTFSGAGSRTAYAWAKDAAGNISIARAASVTITLPDFNAPKMSTFIIAATSTSLTVPVSRVTAVDNVGVTGYLITESATKPAATAAGWSSTAPTSFTFSGDGVRTAYAWAKDAVGNVSAAMSATVTINLP</sequence>
<dbReference type="EMBL" id="JAHCVJ010000027">
    <property type="protein sequence ID" value="MBT0666672.1"/>
    <property type="molecule type" value="Genomic_DNA"/>
</dbReference>